<evidence type="ECO:0000313" key="4">
    <source>
        <dbReference type="Proteomes" id="UP000601435"/>
    </source>
</evidence>
<dbReference type="SUPFAM" id="SSF103481">
    <property type="entry name" value="Multidrug resistance efflux transporter EmrE"/>
    <property type="match status" value="2"/>
</dbReference>
<keyword evidence="1" id="KW-1133">Transmembrane helix</keyword>
<dbReference type="InterPro" id="IPR029021">
    <property type="entry name" value="Prot-tyrosine_phosphatase-like"/>
</dbReference>
<feature type="domain" description="EamA" evidence="2">
    <location>
        <begin position="207"/>
        <end position="343"/>
    </location>
</feature>
<dbReference type="EMBL" id="CAJNJA010060532">
    <property type="protein sequence ID" value="CAE7870926.1"/>
    <property type="molecule type" value="Genomic_DNA"/>
</dbReference>
<name>A0A813ANU8_9DINO</name>
<organism evidence="3 4">
    <name type="scientific">Symbiodinium necroappetens</name>
    <dbReference type="NCBI Taxonomy" id="1628268"/>
    <lineage>
        <taxon>Eukaryota</taxon>
        <taxon>Sar</taxon>
        <taxon>Alveolata</taxon>
        <taxon>Dinophyceae</taxon>
        <taxon>Suessiales</taxon>
        <taxon>Symbiodiniaceae</taxon>
        <taxon>Symbiodinium</taxon>
    </lineage>
</organism>
<dbReference type="AlphaFoldDB" id="A0A813ANU8"/>
<feature type="domain" description="EamA" evidence="2">
    <location>
        <begin position="362"/>
        <end position="501"/>
    </location>
</feature>
<dbReference type="Pfam" id="PF00892">
    <property type="entry name" value="EamA"/>
    <property type="match status" value="2"/>
</dbReference>
<keyword evidence="1" id="KW-0812">Transmembrane</keyword>
<dbReference type="InterPro" id="IPR000620">
    <property type="entry name" value="EamA_dom"/>
</dbReference>
<keyword evidence="1" id="KW-0472">Membrane</keyword>
<reference evidence="3" key="1">
    <citation type="submission" date="2021-02" db="EMBL/GenBank/DDBJ databases">
        <authorList>
            <person name="Dougan E. K."/>
            <person name="Rhodes N."/>
            <person name="Thang M."/>
            <person name="Chan C."/>
        </authorList>
    </citation>
    <scope>NUCLEOTIDE SEQUENCE</scope>
</reference>
<feature type="transmembrane region" description="Helical" evidence="1">
    <location>
        <begin position="395"/>
        <end position="417"/>
    </location>
</feature>
<dbReference type="Gene3D" id="3.90.190.10">
    <property type="entry name" value="Protein tyrosine phosphatase superfamily"/>
    <property type="match status" value="1"/>
</dbReference>
<proteinExistence type="predicted"/>
<evidence type="ECO:0000259" key="2">
    <source>
        <dbReference type="Pfam" id="PF00892"/>
    </source>
</evidence>
<feature type="transmembrane region" description="Helical" evidence="1">
    <location>
        <begin position="457"/>
        <end position="478"/>
    </location>
</feature>
<dbReference type="InterPro" id="IPR037185">
    <property type="entry name" value="EmrE-like"/>
</dbReference>
<accession>A0A813ANU8</accession>
<evidence type="ECO:0000256" key="1">
    <source>
        <dbReference type="SAM" id="Phobius"/>
    </source>
</evidence>
<feature type="transmembrane region" description="Helical" evidence="1">
    <location>
        <begin position="362"/>
        <end position="383"/>
    </location>
</feature>
<feature type="non-terminal residue" evidence="3">
    <location>
        <position position="504"/>
    </location>
</feature>
<dbReference type="Gene3D" id="1.10.3730.20">
    <property type="match status" value="1"/>
</dbReference>
<protein>
    <recommendedName>
        <fullName evidence="2">EamA domain-containing protein</fullName>
    </recommendedName>
</protein>
<feature type="transmembrane region" description="Helical" evidence="1">
    <location>
        <begin position="313"/>
        <end position="342"/>
    </location>
</feature>
<keyword evidence="4" id="KW-1185">Reference proteome</keyword>
<feature type="transmembrane region" description="Helical" evidence="1">
    <location>
        <begin position="485"/>
        <end position="503"/>
    </location>
</feature>
<dbReference type="PANTHER" id="PTHR22911">
    <property type="entry name" value="ACYL-MALONYL CONDENSING ENZYME-RELATED"/>
    <property type="match status" value="1"/>
</dbReference>
<comment type="caution">
    <text evidence="3">The sequence shown here is derived from an EMBL/GenBank/DDBJ whole genome shotgun (WGS) entry which is preliminary data.</text>
</comment>
<dbReference type="OrthoDB" id="9988524at2759"/>
<evidence type="ECO:0000313" key="3">
    <source>
        <dbReference type="EMBL" id="CAE7870926.1"/>
    </source>
</evidence>
<gene>
    <name evidence="3" type="ORF">SNEC2469_LOCUS28151</name>
</gene>
<feature type="transmembrane region" description="Helical" evidence="1">
    <location>
        <begin position="429"/>
        <end position="451"/>
    </location>
</feature>
<feature type="transmembrane region" description="Helical" evidence="1">
    <location>
        <begin position="244"/>
        <end position="264"/>
    </location>
</feature>
<dbReference type="Proteomes" id="UP000601435">
    <property type="component" value="Unassembled WGS sequence"/>
</dbReference>
<dbReference type="GO" id="GO:0016020">
    <property type="term" value="C:membrane"/>
    <property type="evidence" value="ECO:0007669"/>
    <property type="project" value="InterPro"/>
</dbReference>
<feature type="transmembrane region" description="Helical" evidence="1">
    <location>
        <begin position="271"/>
        <end position="293"/>
    </location>
</feature>
<dbReference type="SUPFAM" id="SSF52799">
    <property type="entry name" value="(Phosphotyrosine protein) phosphatases II"/>
    <property type="match status" value="1"/>
</dbReference>
<sequence length="504" mass="54570">MSNRLPSHRPSLCRRLAGRLVARLSNLHWIDDRLARSAQFYGGHTGLVLDVYGFRTLINLRGENPRSRWYNAEVAACRARGVAVFDVPINSRRLPRRAELQALLAAFDALTAPAVMKCSGGADRTGLAAFLYLVDRQGPESFALARRQLRAWPYLHLPKPQQRWILQFLAYWQDQRGPEMPLRRWLDEVYDAGDFAAWLDAPPMDDWIFWTLAAAAFQTLRSALQKRLRDDLGTLGSAFARFVYAWPLAVAYLLVAAELAGVSAPGVNGRFLAYAVAGGLAQILATVCLIEAFGYRNFAVATAYSKTETVQAALFGIVILGDRLSPAAGLGIAVSLAGVLAISLKRQQAGWRQLLTGWAQPAALLGMASGAGFALSAVCYRAASLALEPVGATVQAATTLAWVLGLQTLAMGAWMAWRRPAQARAVLRSWRVSAWVGLAGMAASVGWFTAMTLENAAYVRALGQVELVFTLAASWLAFKERSTPGELLGIAAVVGGLLILVGGT</sequence>
<dbReference type="PANTHER" id="PTHR22911:SF137">
    <property type="entry name" value="SOLUTE CARRIER FAMILY 35 MEMBER G2-RELATED"/>
    <property type="match status" value="1"/>
</dbReference>